<dbReference type="PRINTS" id="PR00119">
    <property type="entry name" value="CATATPASE"/>
</dbReference>
<evidence type="ECO:0000256" key="13">
    <source>
        <dbReference type="ARBA" id="ARBA00023065"/>
    </source>
</evidence>
<dbReference type="Pfam" id="PF00122">
    <property type="entry name" value="E1-E2_ATPase"/>
    <property type="match status" value="1"/>
</dbReference>
<keyword evidence="12" id="KW-0186">Copper</keyword>
<dbReference type="FunFam" id="2.70.150.10:FF:000002">
    <property type="entry name" value="Copper-transporting ATPase 1, putative"/>
    <property type="match status" value="1"/>
</dbReference>
<evidence type="ECO:0000256" key="15">
    <source>
        <dbReference type="ARBA" id="ARBA00049289"/>
    </source>
</evidence>
<keyword evidence="8" id="KW-0187">Copper transport</keyword>
<gene>
    <name evidence="18" type="ORF">ACD_4C00492G0001</name>
</gene>
<feature type="transmembrane region" description="Helical" evidence="16">
    <location>
        <begin position="357"/>
        <end position="379"/>
    </location>
</feature>
<keyword evidence="13" id="KW-0406">Ion transport</keyword>
<sequence>NISIPGSESKIAILNIEWMHCSSCAWLIEKSLKKVTWVSDANVNFASEKARIKFDMSKVNVEDLEKAVENAWYKAKIQTKETNEWDKRKHEIKYWLYKIVWGLILSIPMIAFMVYDFVPELPFEKNLMPYSVLISLVLTTPVLFIIWKDFFAWAWSALKMKTFNMFSLISIWTLTAYIYSIYSYLNYINETWSIFWLNGMKIPNIYFEVAAFLITFVAIWKFLEAKAKWKTSEAIEKLMWLAPKTARVKRWENAVDIAIEEVINWDIIIVRPWEKVPVDWEIVSWYSSIDESMLTWESIPVEKNVWSKVFAWTINKLWSFEFKATKVWEETALSQIIKLIEEAQWSKAPIQWFADRISAFFVPTVVIIAIITFLSWYFIGGATFATSLLYFSAVIVIACPCALWLATPTAIMVWTWKWAQNWILIKWWEPLETACKINAIVFDKTWTITEWKPKVTNIISLWNHSESEILALSTSLEKKSEHPLAESIVKHGETLWVLNYMVENFTAVPGAGVTWSINGQKYLLWTRKLMKDNNIEMNMNAYMENLESEWKTVMILANTKMAIWLVAVADTVKQTSSEAIERLKKMWIKVFMITWDNKKTANAIANQVKIDNVLAEVLPENKASEVKKLQQEWYKVAMVWDWINDSPALAQADLWIAMWSWADVAMESGSMIIMRNDLNDVITAIKLSKETYWKIKENMFFALFYNVLWIPVAAWVFAGLWFILKPELAWLAMALSSVSVVINSLLLKNFHPKRINILSKLAPALMTMFFLFIFWEFSQVSWVTKPSSYTSNNPWIVSDIQDYLLKAKTKIGFDGEWFPKIMLTSDNLPNELKLKEWSLNFIDNWVILGYNEASMMIKEKLIKWVWSEINNFFWIDKVKIVWILEPTNTFLDDIHIMNNATYEKLKLNEDLLITETPLWEIKYFYLYDSSNIPSQFNSIINPKKTSYLIDNKEYLPVYIWYTEASMMIEENLISKKFDKLDDFFWNNIIVVWLPKKNYTLLDMFHFVPKKFKDNYKK</sequence>
<dbReference type="Gene3D" id="3.40.50.1000">
    <property type="entry name" value="HAD superfamily/HAD-like"/>
    <property type="match status" value="1"/>
</dbReference>
<dbReference type="CDD" id="cd02094">
    <property type="entry name" value="P-type_ATPase_Cu-like"/>
    <property type="match status" value="1"/>
</dbReference>
<proteinExistence type="inferred from homology"/>
<feature type="transmembrane region" description="Helical" evidence="16">
    <location>
        <begin position="758"/>
        <end position="777"/>
    </location>
</feature>
<protein>
    <recommendedName>
        <fullName evidence="3">P-type Cu(+) transporter</fullName>
        <ecNumber evidence="3">7.2.2.8</ecNumber>
    </recommendedName>
</protein>
<dbReference type="NCBIfam" id="TIGR01511">
    <property type="entry name" value="ATPase-IB1_Cu"/>
    <property type="match status" value="1"/>
</dbReference>
<dbReference type="InterPro" id="IPR023298">
    <property type="entry name" value="ATPase_P-typ_TM_dom_sf"/>
</dbReference>
<keyword evidence="14 16" id="KW-0472">Membrane</keyword>
<comment type="catalytic activity">
    <reaction evidence="15">
        <text>Cu(+)(in) + ATP + H2O = Cu(+)(out) + ADP + phosphate + H(+)</text>
        <dbReference type="Rhea" id="RHEA:25792"/>
        <dbReference type="ChEBI" id="CHEBI:15377"/>
        <dbReference type="ChEBI" id="CHEBI:15378"/>
        <dbReference type="ChEBI" id="CHEBI:30616"/>
        <dbReference type="ChEBI" id="CHEBI:43474"/>
        <dbReference type="ChEBI" id="CHEBI:49552"/>
        <dbReference type="ChEBI" id="CHEBI:456216"/>
        <dbReference type="EC" id="7.2.2.8"/>
    </reaction>
</comment>
<dbReference type="Gene3D" id="3.40.1110.10">
    <property type="entry name" value="Calcium-transporting ATPase, cytoplasmic domain N"/>
    <property type="match status" value="1"/>
</dbReference>
<evidence type="ECO:0000256" key="8">
    <source>
        <dbReference type="ARBA" id="ARBA00022796"/>
    </source>
</evidence>
<evidence type="ECO:0000256" key="4">
    <source>
        <dbReference type="ARBA" id="ARBA00022448"/>
    </source>
</evidence>
<evidence type="ECO:0000259" key="17">
    <source>
        <dbReference type="PROSITE" id="PS50846"/>
    </source>
</evidence>
<keyword evidence="10" id="KW-1278">Translocase</keyword>
<comment type="similarity">
    <text evidence="2 16">Belongs to the cation transport ATPase (P-type) (TC 3.A.3) family. Type IB subfamily.</text>
</comment>
<dbReference type="PRINTS" id="PR00943">
    <property type="entry name" value="CUATPASE"/>
</dbReference>
<evidence type="ECO:0000256" key="6">
    <source>
        <dbReference type="ARBA" id="ARBA00022723"/>
    </source>
</evidence>
<keyword evidence="4" id="KW-0813">Transport</keyword>
<dbReference type="InterPro" id="IPR008250">
    <property type="entry name" value="ATPase_P-typ_transduc_dom_A_sf"/>
</dbReference>
<dbReference type="GO" id="GO:0043682">
    <property type="term" value="F:P-type divalent copper transporter activity"/>
    <property type="evidence" value="ECO:0007669"/>
    <property type="project" value="TreeGrafter"/>
</dbReference>
<dbReference type="InterPro" id="IPR023299">
    <property type="entry name" value="ATPase_P-typ_cyto_dom_N"/>
</dbReference>
<dbReference type="InterPro" id="IPR023214">
    <property type="entry name" value="HAD_sf"/>
</dbReference>
<feature type="transmembrane region" description="Helical" evidence="16">
    <location>
        <begin position="95"/>
        <end position="115"/>
    </location>
</feature>
<dbReference type="Gene3D" id="3.30.70.100">
    <property type="match status" value="1"/>
</dbReference>
<dbReference type="GO" id="GO:0005886">
    <property type="term" value="C:plasma membrane"/>
    <property type="evidence" value="ECO:0007669"/>
    <property type="project" value="UniProtKB-SubCell"/>
</dbReference>
<dbReference type="CDD" id="cd00371">
    <property type="entry name" value="HMA"/>
    <property type="match status" value="1"/>
</dbReference>
<keyword evidence="7 16" id="KW-0547">Nucleotide-binding</keyword>
<dbReference type="InterPro" id="IPR036412">
    <property type="entry name" value="HAD-like_sf"/>
</dbReference>
<dbReference type="SUPFAM" id="SSF56784">
    <property type="entry name" value="HAD-like"/>
    <property type="match status" value="1"/>
</dbReference>
<feature type="transmembrane region" description="Helical" evidence="16">
    <location>
        <begin position="127"/>
        <end position="151"/>
    </location>
</feature>
<feature type="transmembrane region" description="Helical" evidence="16">
    <location>
        <begin position="391"/>
        <end position="416"/>
    </location>
</feature>
<comment type="caution">
    <text evidence="18">The sequence shown here is derived from an EMBL/GenBank/DDBJ whole genome shotgun (WGS) entry which is preliminary data.</text>
</comment>
<dbReference type="AlphaFoldDB" id="K2FSP8"/>
<evidence type="ECO:0000256" key="7">
    <source>
        <dbReference type="ARBA" id="ARBA00022741"/>
    </source>
</evidence>
<dbReference type="SUPFAM" id="SSF55008">
    <property type="entry name" value="HMA, heavy metal-associated domain"/>
    <property type="match status" value="1"/>
</dbReference>
<evidence type="ECO:0000256" key="9">
    <source>
        <dbReference type="ARBA" id="ARBA00022840"/>
    </source>
</evidence>
<evidence type="ECO:0000256" key="5">
    <source>
        <dbReference type="ARBA" id="ARBA00022692"/>
    </source>
</evidence>
<keyword evidence="5 16" id="KW-0812">Transmembrane</keyword>
<dbReference type="InterPro" id="IPR017969">
    <property type="entry name" value="Heavy-metal-associated_CS"/>
</dbReference>
<feature type="non-terminal residue" evidence="18">
    <location>
        <position position="1"/>
    </location>
</feature>
<evidence type="ECO:0000256" key="2">
    <source>
        <dbReference type="ARBA" id="ARBA00006024"/>
    </source>
</evidence>
<dbReference type="FunFam" id="3.40.50.1000:FF:000144">
    <property type="entry name" value="copper-transporting ATPase 1 isoform X2"/>
    <property type="match status" value="1"/>
</dbReference>
<dbReference type="InterPro" id="IPR059000">
    <property type="entry name" value="ATPase_P-type_domA"/>
</dbReference>
<dbReference type="GO" id="GO:0005524">
    <property type="term" value="F:ATP binding"/>
    <property type="evidence" value="ECO:0007669"/>
    <property type="project" value="UniProtKB-UniRule"/>
</dbReference>
<dbReference type="EMBL" id="AMFJ01001008">
    <property type="protein sequence ID" value="EKE25933.1"/>
    <property type="molecule type" value="Genomic_DNA"/>
</dbReference>
<accession>K2FSP8</accession>
<keyword evidence="16" id="KW-1003">Cell membrane</keyword>
<dbReference type="GO" id="GO:0055070">
    <property type="term" value="P:copper ion homeostasis"/>
    <property type="evidence" value="ECO:0007669"/>
    <property type="project" value="TreeGrafter"/>
</dbReference>
<dbReference type="InterPro" id="IPR001757">
    <property type="entry name" value="P_typ_ATPase"/>
</dbReference>
<evidence type="ECO:0000256" key="11">
    <source>
        <dbReference type="ARBA" id="ARBA00022989"/>
    </source>
</evidence>
<keyword evidence="9 16" id="KW-0067">ATP-binding</keyword>
<dbReference type="PROSITE" id="PS01047">
    <property type="entry name" value="HMA_1"/>
    <property type="match status" value="1"/>
</dbReference>
<dbReference type="GO" id="GO:0140581">
    <property type="term" value="F:P-type monovalent copper transporter activity"/>
    <property type="evidence" value="ECO:0007669"/>
    <property type="project" value="UniProtKB-EC"/>
</dbReference>
<dbReference type="GO" id="GO:0016887">
    <property type="term" value="F:ATP hydrolysis activity"/>
    <property type="evidence" value="ECO:0007669"/>
    <property type="project" value="InterPro"/>
</dbReference>
<dbReference type="InterPro" id="IPR036163">
    <property type="entry name" value="HMA_dom_sf"/>
</dbReference>
<dbReference type="PANTHER" id="PTHR43520">
    <property type="entry name" value="ATP7, ISOFORM B"/>
    <property type="match status" value="1"/>
</dbReference>
<dbReference type="PANTHER" id="PTHR43520:SF8">
    <property type="entry name" value="P-TYPE CU(+) TRANSPORTER"/>
    <property type="match status" value="1"/>
</dbReference>
<feature type="transmembrane region" description="Helical" evidence="16">
    <location>
        <begin position="163"/>
        <end position="185"/>
    </location>
</feature>
<dbReference type="Gene3D" id="2.70.150.10">
    <property type="entry name" value="Calcium-transporting ATPase, cytoplasmic transduction domain A"/>
    <property type="match status" value="1"/>
</dbReference>
<dbReference type="Pfam" id="PF00403">
    <property type="entry name" value="HMA"/>
    <property type="match status" value="1"/>
</dbReference>
<feature type="transmembrane region" description="Helical" evidence="16">
    <location>
        <begin position="728"/>
        <end position="746"/>
    </location>
</feature>
<evidence type="ECO:0000256" key="16">
    <source>
        <dbReference type="RuleBase" id="RU362081"/>
    </source>
</evidence>
<feature type="domain" description="HMA" evidence="17">
    <location>
        <begin position="10"/>
        <end position="76"/>
    </location>
</feature>
<dbReference type="SUPFAM" id="SSF81665">
    <property type="entry name" value="Calcium ATPase, transmembrane domain M"/>
    <property type="match status" value="1"/>
</dbReference>
<dbReference type="NCBIfam" id="TIGR01525">
    <property type="entry name" value="ATPase-IB_hvy"/>
    <property type="match status" value="1"/>
</dbReference>
<dbReference type="InterPro" id="IPR006121">
    <property type="entry name" value="HMA_dom"/>
</dbReference>
<evidence type="ECO:0000256" key="3">
    <source>
        <dbReference type="ARBA" id="ARBA00012517"/>
    </source>
</evidence>
<reference evidence="18" key="1">
    <citation type="journal article" date="2012" name="Science">
        <title>Fermentation, hydrogen, and sulfur metabolism in multiple uncultivated bacterial phyla.</title>
        <authorList>
            <person name="Wrighton K.C."/>
            <person name="Thomas B.C."/>
            <person name="Sharon I."/>
            <person name="Miller C.S."/>
            <person name="Castelle C.J."/>
            <person name="VerBerkmoes N.C."/>
            <person name="Wilkins M.J."/>
            <person name="Hettich R.L."/>
            <person name="Lipton M.S."/>
            <person name="Williams K.H."/>
            <person name="Long P.E."/>
            <person name="Banfield J.F."/>
        </authorList>
    </citation>
    <scope>NUCLEOTIDE SEQUENCE [LARGE SCALE GENOMIC DNA]</scope>
</reference>
<dbReference type="EC" id="7.2.2.8" evidence="3"/>
<keyword evidence="11 16" id="KW-1133">Transmembrane helix</keyword>
<evidence type="ECO:0000256" key="14">
    <source>
        <dbReference type="ARBA" id="ARBA00023136"/>
    </source>
</evidence>
<feature type="transmembrane region" description="Helical" evidence="16">
    <location>
        <begin position="699"/>
        <end position="722"/>
    </location>
</feature>
<dbReference type="SUPFAM" id="SSF81653">
    <property type="entry name" value="Calcium ATPase, transduction domain A"/>
    <property type="match status" value="1"/>
</dbReference>
<keyword evidence="6 16" id="KW-0479">Metal-binding</keyword>
<dbReference type="GO" id="GO:0012505">
    <property type="term" value="C:endomembrane system"/>
    <property type="evidence" value="ECO:0007669"/>
    <property type="project" value="UniProtKB-SubCell"/>
</dbReference>
<evidence type="ECO:0000256" key="10">
    <source>
        <dbReference type="ARBA" id="ARBA00022967"/>
    </source>
</evidence>
<feature type="transmembrane region" description="Helical" evidence="16">
    <location>
        <begin position="205"/>
        <end position="223"/>
    </location>
</feature>
<evidence type="ECO:0000256" key="1">
    <source>
        <dbReference type="ARBA" id="ARBA00004127"/>
    </source>
</evidence>
<organism evidence="18">
    <name type="scientific">uncultured bacterium</name>
    <name type="common">gcode 4</name>
    <dbReference type="NCBI Taxonomy" id="1234023"/>
    <lineage>
        <taxon>Bacteria</taxon>
        <taxon>environmental samples</taxon>
    </lineage>
</organism>
<evidence type="ECO:0000313" key="18">
    <source>
        <dbReference type="EMBL" id="EKE25933.1"/>
    </source>
</evidence>
<name>K2FSP8_9BACT</name>
<dbReference type="NCBIfam" id="TIGR01494">
    <property type="entry name" value="ATPase_P-type"/>
    <property type="match status" value="1"/>
</dbReference>
<dbReference type="FunFam" id="3.30.70.100:FF:000001">
    <property type="entry name" value="ATPase copper transporting beta"/>
    <property type="match status" value="1"/>
</dbReference>
<dbReference type="Pfam" id="PF00702">
    <property type="entry name" value="Hydrolase"/>
    <property type="match status" value="1"/>
</dbReference>
<dbReference type="GO" id="GO:0005507">
    <property type="term" value="F:copper ion binding"/>
    <property type="evidence" value="ECO:0007669"/>
    <property type="project" value="TreeGrafter"/>
</dbReference>
<evidence type="ECO:0000256" key="12">
    <source>
        <dbReference type="ARBA" id="ARBA00023008"/>
    </source>
</evidence>
<comment type="subcellular location">
    <subcellularLocation>
        <location evidence="16">Cell membrane</location>
    </subcellularLocation>
    <subcellularLocation>
        <location evidence="1">Endomembrane system</location>
        <topology evidence="1">Multi-pass membrane protein</topology>
    </subcellularLocation>
</comment>
<dbReference type="InterPro" id="IPR027256">
    <property type="entry name" value="P-typ_ATPase_IB"/>
</dbReference>
<dbReference type="PROSITE" id="PS50846">
    <property type="entry name" value="HMA_2"/>
    <property type="match status" value="1"/>
</dbReference>